<reference evidence="1" key="1">
    <citation type="submission" date="2021-05" db="EMBL/GenBank/DDBJ databases">
        <authorList>
            <person name="Alioto T."/>
            <person name="Alioto T."/>
            <person name="Gomez Garrido J."/>
        </authorList>
    </citation>
    <scope>NUCLEOTIDE SEQUENCE</scope>
</reference>
<name>A0A8D8PPV6_9HEMI</name>
<protein>
    <submittedName>
        <fullName evidence="1">Uncharacterized protein</fullName>
    </submittedName>
</protein>
<organism evidence="1">
    <name type="scientific">Cacopsylla melanoneura</name>
    <dbReference type="NCBI Taxonomy" id="428564"/>
    <lineage>
        <taxon>Eukaryota</taxon>
        <taxon>Metazoa</taxon>
        <taxon>Ecdysozoa</taxon>
        <taxon>Arthropoda</taxon>
        <taxon>Hexapoda</taxon>
        <taxon>Insecta</taxon>
        <taxon>Pterygota</taxon>
        <taxon>Neoptera</taxon>
        <taxon>Paraneoptera</taxon>
        <taxon>Hemiptera</taxon>
        <taxon>Sternorrhyncha</taxon>
        <taxon>Psylloidea</taxon>
        <taxon>Psyllidae</taxon>
        <taxon>Psyllinae</taxon>
        <taxon>Cacopsylla</taxon>
    </lineage>
</organism>
<dbReference type="AlphaFoldDB" id="A0A8D8PPV6"/>
<proteinExistence type="predicted"/>
<evidence type="ECO:0000313" key="1">
    <source>
        <dbReference type="EMBL" id="CAG6609023.1"/>
    </source>
</evidence>
<accession>A0A8D8PPV6</accession>
<dbReference type="EMBL" id="HBUF01013980">
    <property type="protein sequence ID" value="CAG6609023.1"/>
    <property type="molecule type" value="Transcribed_RNA"/>
</dbReference>
<sequence>MSNSVTIPTYLNKVSLPISTQHPYLSQHSIPTYHNTYYTSFTILTFVYYSSIPISIQIPPPNLSTCLHFNHTTRTCLAPLTLPFRRDTWPLAQVNGKVIPPRVKGS</sequence>